<dbReference type="InParanoid" id="A0A078AHV6"/>
<dbReference type="SUPFAM" id="SSF51206">
    <property type="entry name" value="cAMP-binding domain-like"/>
    <property type="match status" value="1"/>
</dbReference>
<accession>A0A078AHV6</accession>
<feature type="region of interest" description="Disordered" evidence="9">
    <location>
        <begin position="812"/>
        <end position="857"/>
    </location>
</feature>
<feature type="compositionally biased region" description="Polar residues" evidence="9">
    <location>
        <begin position="910"/>
        <end position="925"/>
    </location>
</feature>
<evidence type="ECO:0000259" key="11">
    <source>
        <dbReference type="PROSITE" id="PS50042"/>
    </source>
</evidence>
<dbReference type="PRINTS" id="PR01463">
    <property type="entry name" value="EAGCHANLFMLY"/>
</dbReference>
<keyword evidence="8" id="KW-0479">Metal-binding</keyword>
<evidence type="ECO:0000256" key="5">
    <source>
        <dbReference type="ARBA" id="ARBA00023065"/>
    </source>
</evidence>
<keyword evidence="2" id="KW-0813">Transport</keyword>
<feature type="domain" description="CCHC-type" evidence="12">
    <location>
        <begin position="627"/>
        <end position="641"/>
    </location>
</feature>
<feature type="transmembrane region" description="Helical" evidence="10">
    <location>
        <begin position="324"/>
        <end position="348"/>
    </location>
</feature>
<keyword evidence="14" id="KW-1185">Reference proteome</keyword>
<dbReference type="GO" id="GO:0003254">
    <property type="term" value="P:regulation of membrane depolarization"/>
    <property type="evidence" value="ECO:0007669"/>
    <property type="project" value="TreeGrafter"/>
</dbReference>
<feature type="compositionally biased region" description="Polar residues" evidence="9">
    <location>
        <begin position="70"/>
        <end position="88"/>
    </location>
</feature>
<keyword evidence="7" id="KW-0407">Ion channel</keyword>
<dbReference type="InterPro" id="IPR001878">
    <property type="entry name" value="Znf_CCHC"/>
</dbReference>
<dbReference type="Gene3D" id="1.10.287.70">
    <property type="match status" value="1"/>
</dbReference>
<dbReference type="AlphaFoldDB" id="A0A078AHV6"/>
<dbReference type="InterPro" id="IPR014710">
    <property type="entry name" value="RmlC-like_jellyroll"/>
</dbReference>
<evidence type="ECO:0000256" key="7">
    <source>
        <dbReference type="ARBA" id="ARBA00023303"/>
    </source>
</evidence>
<keyword evidence="8" id="KW-0862">Zinc</keyword>
<evidence type="ECO:0000259" key="12">
    <source>
        <dbReference type="PROSITE" id="PS50158"/>
    </source>
</evidence>
<dbReference type="InterPro" id="IPR000595">
    <property type="entry name" value="cNMP-bd_dom"/>
</dbReference>
<evidence type="ECO:0000313" key="14">
    <source>
        <dbReference type="Proteomes" id="UP000039865"/>
    </source>
</evidence>
<sequence length="1155" mass="134695">MQNLTGESHNFSPANSSPAISESSYVGGNSMTPQFAEMLGQENKQKQRKPKQSKKQQSQRLLVSMIDKQPGSNTNLKRQRGPQQLPTNLKESMQKNKRYALFFRRVIQDKKTKRQPTKNLLSLLKENAKKMLHEHSTSINMKRIDTFNPLNIPNGAMHQKTKTSLRIDDISEDRHKELEEEEDMMSMNERLSYERSFLVLFPDSQLRAFWDLFSFLFILYQSLMLPFKITFEPTLSQEFVYVDLFQDCFFLMDVVLNFSTGIISKGLLEEAQTVKNPIYRTPRLLRLFKIARMLKMLKLLRVFKVQKYLMKVEEHIVTDFMNMLITFFQLALKIIFISHWLACFFWSIGKNCMDDVEICWINDAGVQDDEVVSQYTTSLYWAFTTMITVGYGDITPMTTNERLYAMVAMIVASASFSFTLNTISTLVSRYNLLARNYKEKMNFVTQFMLSKQVPGDLRMRIRRYLEYVWESKKEIKIDEKEVMAMLNQNLREKITVYLNGRILQKMIFFEPFGLDLLSITTFHNVYQEGDESKHLYNIVQGKTGMIHKASYSYFIDLGVGDNFGEIGFFTDNPRLLSAKSRDYCELYCISKRDFVKVAEDYINGIQAYHTIRSSLIDEKNYYIINIKCYICGRKGHVALTCQFFHNRKGNLRKAFKKLQVKSFKEDFLGISRLPSLSFSYIYEEDHPEKNRAAKLGGLVLDRQVCSSKVDTDVVIKKNKLLREAYFQSTVFHQEEDLYEMVFNEDVEDKTVVDTKLRHRLYHYKTSHSRISLSFTQATQPKRTTWDSTFVTSGLTDKLERIKLKNTYNTMQVKSSSTAVRDEMSQSEHDNDNPDLDREQSQHSKASSEIKEEYSEYEEERFDRVKDLEHHIARSLNYYGGDRRQLSQIKEDKDEDEENLEDSSKALILGNQKSSSKSVTGQNLPNINAYRKSKSYSILGNQQTQEFSGEKPTLNKEFSNMSKYYDEIEKSFLSLSTANKNDSKLAKNVNNQQPDDISVVSAVTGEDEIVEQEKPKNQRVDFFKRKGNHSGSQTQTPMSKFKKINAADKLNQIQGFQDINTRISSSNIPLLTSKQKEQFRSQAKTKSILEERRQSDLQVRDYEESSKSRNMERIKKISTTSYQSFTYYQQKNNYQEEGKEEESQNTQDLDKSDEKP</sequence>
<keyword evidence="4 10" id="KW-1133">Transmembrane helix</keyword>
<dbReference type="Pfam" id="PF00027">
    <property type="entry name" value="cNMP_binding"/>
    <property type="match status" value="1"/>
</dbReference>
<dbReference type="PANTHER" id="PTHR45689:SF5">
    <property type="entry name" value="I[[H]] CHANNEL, ISOFORM E"/>
    <property type="match status" value="1"/>
</dbReference>
<evidence type="ECO:0000256" key="3">
    <source>
        <dbReference type="ARBA" id="ARBA00022692"/>
    </source>
</evidence>
<dbReference type="GO" id="GO:0008270">
    <property type="term" value="F:zinc ion binding"/>
    <property type="evidence" value="ECO:0007669"/>
    <property type="project" value="UniProtKB-KW"/>
</dbReference>
<dbReference type="Gene3D" id="2.60.120.10">
    <property type="entry name" value="Jelly Rolls"/>
    <property type="match status" value="1"/>
</dbReference>
<feature type="compositionally biased region" description="Polar residues" evidence="9">
    <location>
        <begin position="1"/>
        <end position="33"/>
    </location>
</feature>
<evidence type="ECO:0000256" key="8">
    <source>
        <dbReference type="PROSITE-ProRule" id="PRU00047"/>
    </source>
</evidence>
<dbReference type="OrthoDB" id="444079at2759"/>
<dbReference type="PROSITE" id="PS50158">
    <property type="entry name" value="ZF_CCHC"/>
    <property type="match status" value="1"/>
</dbReference>
<dbReference type="InterPro" id="IPR051413">
    <property type="entry name" value="K/Na_HCN_channel"/>
</dbReference>
<evidence type="ECO:0008006" key="15">
    <source>
        <dbReference type="Google" id="ProtNLM"/>
    </source>
</evidence>
<feature type="transmembrane region" description="Helical" evidence="10">
    <location>
        <begin position="403"/>
        <end position="423"/>
    </location>
</feature>
<keyword evidence="6 10" id="KW-0472">Membrane</keyword>
<evidence type="ECO:0000256" key="4">
    <source>
        <dbReference type="ARBA" id="ARBA00022989"/>
    </source>
</evidence>
<proteinExistence type="predicted"/>
<feature type="compositionally biased region" description="Basic and acidic residues" evidence="9">
    <location>
        <begin position="1086"/>
        <end position="1114"/>
    </location>
</feature>
<evidence type="ECO:0000256" key="9">
    <source>
        <dbReference type="SAM" id="MobiDB-lite"/>
    </source>
</evidence>
<name>A0A078AHV6_STYLE</name>
<dbReference type="GO" id="GO:0035725">
    <property type="term" value="P:sodium ion transmembrane transport"/>
    <property type="evidence" value="ECO:0007669"/>
    <property type="project" value="TreeGrafter"/>
</dbReference>
<dbReference type="EMBL" id="CCKQ01009990">
    <property type="protein sequence ID" value="CDW81481.1"/>
    <property type="molecule type" value="Genomic_DNA"/>
</dbReference>
<keyword evidence="8" id="KW-0863">Zinc-finger</keyword>
<reference evidence="13 14" key="1">
    <citation type="submission" date="2014-06" db="EMBL/GenBank/DDBJ databases">
        <authorList>
            <person name="Swart Estienne"/>
        </authorList>
    </citation>
    <scope>NUCLEOTIDE SEQUENCE [LARGE SCALE GENOMIC DNA]</scope>
    <source>
        <strain evidence="13 14">130c</strain>
    </source>
</reference>
<evidence type="ECO:0000256" key="10">
    <source>
        <dbReference type="SAM" id="Phobius"/>
    </source>
</evidence>
<dbReference type="Gene3D" id="1.10.287.630">
    <property type="entry name" value="Helix hairpin bin"/>
    <property type="match status" value="1"/>
</dbReference>
<dbReference type="GO" id="GO:0003676">
    <property type="term" value="F:nucleic acid binding"/>
    <property type="evidence" value="ECO:0007669"/>
    <property type="project" value="InterPro"/>
</dbReference>
<keyword evidence="5" id="KW-0406">Ion transport</keyword>
<dbReference type="GO" id="GO:0098855">
    <property type="term" value="C:HCN channel complex"/>
    <property type="evidence" value="ECO:0007669"/>
    <property type="project" value="TreeGrafter"/>
</dbReference>
<evidence type="ECO:0000313" key="13">
    <source>
        <dbReference type="EMBL" id="CDW81481.1"/>
    </source>
</evidence>
<feature type="region of interest" description="Disordered" evidence="9">
    <location>
        <begin position="1127"/>
        <end position="1155"/>
    </location>
</feature>
<dbReference type="PROSITE" id="PS50042">
    <property type="entry name" value="CNMP_BINDING_3"/>
    <property type="match status" value="1"/>
</dbReference>
<evidence type="ECO:0000256" key="6">
    <source>
        <dbReference type="ARBA" id="ARBA00023136"/>
    </source>
</evidence>
<dbReference type="OMA" id="ERIACIA"/>
<dbReference type="InterPro" id="IPR005821">
    <property type="entry name" value="Ion_trans_dom"/>
</dbReference>
<feature type="region of interest" description="Disordered" evidence="9">
    <location>
        <begin position="906"/>
        <end position="925"/>
    </location>
</feature>
<evidence type="ECO:0000256" key="1">
    <source>
        <dbReference type="ARBA" id="ARBA00004141"/>
    </source>
</evidence>
<dbReference type="SUPFAM" id="SSF81324">
    <property type="entry name" value="Voltage-gated potassium channels"/>
    <property type="match status" value="1"/>
</dbReference>
<feature type="domain" description="Cyclic nucleotide-binding" evidence="11">
    <location>
        <begin position="525"/>
        <end position="597"/>
    </location>
</feature>
<protein>
    <recommendedName>
        <fullName evidence="15">Cation channel family protein</fullName>
    </recommendedName>
</protein>
<gene>
    <name evidence="13" type="primary">Contig9471.g10138</name>
    <name evidence="13" type="ORF">STYLEM_10499</name>
</gene>
<dbReference type="Pfam" id="PF00520">
    <property type="entry name" value="Ion_trans"/>
    <property type="match status" value="1"/>
</dbReference>
<feature type="compositionally biased region" description="Basic and acidic residues" evidence="9">
    <location>
        <begin position="819"/>
        <end position="853"/>
    </location>
</feature>
<keyword evidence="3 10" id="KW-0812">Transmembrane</keyword>
<comment type="subcellular location">
    <subcellularLocation>
        <location evidence="1">Membrane</location>
        <topology evidence="1">Multi-pass membrane protein</topology>
    </subcellularLocation>
</comment>
<dbReference type="InterPro" id="IPR018490">
    <property type="entry name" value="cNMP-bd_dom_sf"/>
</dbReference>
<dbReference type="CDD" id="cd00038">
    <property type="entry name" value="CAP_ED"/>
    <property type="match status" value="1"/>
</dbReference>
<dbReference type="InterPro" id="IPR003938">
    <property type="entry name" value="K_chnl_volt-dep_EAG/ELK/ERG"/>
</dbReference>
<evidence type="ECO:0000256" key="2">
    <source>
        <dbReference type="ARBA" id="ARBA00022448"/>
    </source>
</evidence>
<dbReference type="GO" id="GO:0005249">
    <property type="term" value="F:voltage-gated potassium channel activity"/>
    <property type="evidence" value="ECO:0007669"/>
    <property type="project" value="InterPro"/>
</dbReference>
<feature type="region of interest" description="Disordered" evidence="9">
    <location>
        <begin position="1073"/>
        <end position="1115"/>
    </location>
</feature>
<organism evidence="13 14">
    <name type="scientific">Stylonychia lemnae</name>
    <name type="common">Ciliate</name>
    <dbReference type="NCBI Taxonomy" id="5949"/>
    <lineage>
        <taxon>Eukaryota</taxon>
        <taxon>Sar</taxon>
        <taxon>Alveolata</taxon>
        <taxon>Ciliophora</taxon>
        <taxon>Intramacronucleata</taxon>
        <taxon>Spirotrichea</taxon>
        <taxon>Stichotrichia</taxon>
        <taxon>Sporadotrichida</taxon>
        <taxon>Oxytrichidae</taxon>
        <taxon>Stylonychinae</taxon>
        <taxon>Stylonychia</taxon>
    </lineage>
</organism>
<dbReference type="PANTHER" id="PTHR45689">
    <property type="entry name" value="I[[H]] CHANNEL, ISOFORM E"/>
    <property type="match status" value="1"/>
</dbReference>
<dbReference type="Proteomes" id="UP000039865">
    <property type="component" value="Unassembled WGS sequence"/>
</dbReference>
<feature type="region of interest" description="Disordered" evidence="9">
    <location>
        <begin position="1"/>
        <end position="88"/>
    </location>
</feature>